<feature type="region of interest" description="Disordered" evidence="1">
    <location>
        <begin position="1"/>
        <end position="57"/>
    </location>
</feature>
<comment type="caution">
    <text evidence="2">The sequence shown here is derived from an EMBL/GenBank/DDBJ whole genome shotgun (WGS) entry which is preliminary data.</text>
</comment>
<evidence type="ECO:0000313" key="3">
    <source>
        <dbReference type="Proteomes" id="UP001501747"/>
    </source>
</evidence>
<name>A0ABP7QQW2_9PSEU</name>
<organism evidence="2 3">
    <name type="scientific">Allokutzneria multivorans</name>
    <dbReference type="NCBI Taxonomy" id="1142134"/>
    <lineage>
        <taxon>Bacteria</taxon>
        <taxon>Bacillati</taxon>
        <taxon>Actinomycetota</taxon>
        <taxon>Actinomycetes</taxon>
        <taxon>Pseudonocardiales</taxon>
        <taxon>Pseudonocardiaceae</taxon>
        <taxon>Allokutzneria</taxon>
    </lineage>
</organism>
<sequence length="125" mass="13123">MSLERPGSGAASKNGKSLGQVRRRHVRIAPPTRSDHGGKRRAAKHVHSQDQKRCAGSGRPWSAVQAVVTGVISDWSTAGRLISYTVVATIALLALAAVSGPLVSGVVMTALFGGSGLTRWLDRAR</sequence>
<evidence type="ECO:0000313" key="2">
    <source>
        <dbReference type="EMBL" id="GAA3986724.1"/>
    </source>
</evidence>
<keyword evidence="3" id="KW-1185">Reference proteome</keyword>
<dbReference type="EMBL" id="BAABAL010000003">
    <property type="protein sequence ID" value="GAA3986724.1"/>
    <property type="molecule type" value="Genomic_DNA"/>
</dbReference>
<accession>A0ABP7QQW2</accession>
<reference evidence="3" key="1">
    <citation type="journal article" date="2019" name="Int. J. Syst. Evol. Microbiol.">
        <title>The Global Catalogue of Microorganisms (GCM) 10K type strain sequencing project: providing services to taxonomists for standard genome sequencing and annotation.</title>
        <authorList>
            <consortium name="The Broad Institute Genomics Platform"/>
            <consortium name="The Broad Institute Genome Sequencing Center for Infectious Disease"/>
            <person name="Wu L."/>
            <person name="Ma J."/>
        </authorList>
    </citation>
    <scope>NUCLEOTIDE SEQUENCE [LARGE SCALE GENOMIC DNA]</scope>
    <source>
        <strain evidence="3">JCM 17342</strain>
    </source>
</reference>
<gene>
    <name evidence="2" type="ORF">GCM10022247_01320</name>
</gene>
<dbReference type="Proteomes" id="UP001501747">
    <property type="component" value="Unassembled WGS sequence"/>
</dbReference>
<evidence type="ECO:0000256" key="1">
    <source>
        <dbReference type="SAM" id="MobiDB-lite"/>
    </source>
</evidence>
<protein>
    <submittedName>
        <fullName evidence="2">Uncharacterized protein</fullName>
    </submittedName>
</protein>
<proteinExistence type="predicted"/>